<dbReference type="PANTHER" id="PTHR47466:SF1">
    <property type="entry name" value="METALLOPROTEASE MEP1 (AFU_ORTHOLOGUE AFUA_1G07730)-RELATED"/>
    <property type="match status" value="1"/>
</dbReference>
<keyword evidence="9" id="KW-1015">Disulfide bond</keyword>
<keyword evidence="6" id="KW-0378">Hydrolase</keyword>
<feature type="signal peptide" evidence="10">
    <location>
        <begin position="1"/>
        <end position="18"/>
    </location>
</feature>
<evidence type="ECO:0000256" key="10">
    <source>
        <dbReference type="SAM" id="SignalP"/>
    </source>
</evidence>
<evidence type="ECO:0000313" key="12">
    <source>
        <dbReference type="EMBL" id="KAK4178817.1"/>
    </source>
</evidence>
<dbReference type="GO" id="GO:0006508">
    <property type="term" value="P:proteolysis"/>
    <property type="evidence" value="ECO:0007669"/>
    <property type="project" value="UniProtKB-KW"/>
</dbReference>
<evidence type="ECO:0000256" key="6">
    <source>
        <dbReference type="ARBA" id="ARBA00022801"/>
    </source>
</evidence>
<dbReference type="InterPro" id="IPR024079">
    <property type="entry name" value="MetalloPept_cat_dom_sf"/>
</dbReference>
<keyword evidence="3" id="KW-0645">Protease</keyword>
<accession>A0AAN6WEU8</accession>
<dbReference type="SUPFAM" id="SSF55486">
    <property type="entry name" value="Metalloproteases ('zincins'), catalytic domain"/>
    <property type="match status" value="1"/>
</dbReference>
<evidence type="ECO:0000256" key="4">
    <source>
        <dbReference type="ARBA" id="ARBA00022723"/>
    </source>
</evidence>
<evidence type="ECO:0000256" key="5">
    <source>
        <dbReference type="ARBA" id="ARBA00022729"/>
    </source>
</evidence>
<reference evidence="12" key="1">
    <citation type="journal article" date="2023" name="Mol. Phylogenet. Evol.">
        <title>Genome-scale phylogeny and comparative genomics of the fungal order Sordariales.</title>
        <authorList>
            <person name="Hensen N."/>
            <person name="Bonometti L."/>
            <person name="Westerberg I."/>
            <person name="Brannstrom I.O."/>
            <person name="Guillou S."/>
            <person name="Cros-Aarteil S."/>
            <person name="Calhoun S."/>
            <person name="Haridas S."/>
            <person name="Kuo A."/>
            <person name="Mondo S."/>
            <person name="Pangilinan J."/>
            <person name="Riley R."/>
            <person name="LaButti K."/>
            <person name="Andreopoulos B."/>
            <person name="Lipzen A."/>
            <person name="Chen C."/>
            <person name="Yan M."/>
            <person name="Daum C."/>
            <person name="Ng V."/>
            <person name="Clum A."/>
            <person name="Steindorff A."/>
            <person name="Ohm R.A."/>
            <person name="Martin F."/>
            <person name="Silar P."/>
            <person name="Natvig D.O."/>
            <person name="Lalanne C."/>
            <person name="Gautier V."/>
            <person name="Ament-Velasquez S.L."/>
            <person name="Kruys A."/>
            <person name="Hutchinson M.I."/>
            <person name="Powell A.J."/>
            <person name="Barry K."/>
            <person name="Miller A.N."/>
            <person name="Grigoriev I.V."/>
            <person name="Debuchy R."/>
            <person name="Gladieux P."/>
            <person name="Hiltunen Thoren M."/>
            <person name="Johannesson H."/>
        </authorList>
    </citation>
    <scope>NUCLEOTIDE SEQUENCE</scope>
    <source>
        <strain evidence="12">CBS 892.96</strain>
    </source>
</reference>
<comment type="similarity">
    <text evidence="2">Belongs to the peptidase M43B family.</text>
</comment>
<comment type="function">
    <text evidence="1">Secreted metalloproteinase that allows assimilation of proteinaceous substrates.</text>
</comment>
<evidence type="ECO:0000259" key="11">
    <source>
        <dbReference type="Pfam" id="PF05572"/>
    </source>
</evidence>
<keyword evidence="13" id="KW-1185">Reference proteome</keyword>
<evidence type="ECO:0000256" key="1">
    <source>
        <dbReference type="ARBA" id="ARBA00003174"/>
    </source>
</evidence>
<evidence type="ECO:0000313" key="13">
    <source>
        <dbReference type="Proteomes" id="UP001302321"/>
    </source>
</evidence>
<dbReference type="AlphaFoldDB" id="A0AAN6WEU8"/>
<evidence type="ECO:0000256" key="2">
    <source>
        <dbReference type="ARBA" id="ARBA00008721"/>
    </source>
</evidence>
<evidence type="ECO:0000256" key="7">
    <source>
        <dbReference type="ARBA" id="ARBA00022833"/>
    </source>
</evidence>
<dbReference type="EMBL" id="MU866130">
    <property type="protein sequence ID" value="KAK4178817.1"/>
    <property type="molecule type" value="Genomic_DNA"/>
</dbReference>
<feature type="chain" id="PRO_5042956374" evidence="10">
    <location>
        <begin position="19"/>
        <end position="301"/>
    </location>
</feature>
<evidence type="ECO:0000256" key="9">
    <source>
        <dbReference type="ARBA" id="ARBA00023157"/>
    </source>
</evidence>
<dbReference type="InterPro" id="IPR008754">
    <property type="entry name" value="Peptidase_M43"/>
</dbReference>
<feature type="domain" description="Peptidase M43 pregnancy-associated plasma-A" evidence="11">
    <location>
        <begin position="191"/>
        <end position="288"/>
    </location>
</feature>
<reference evidence="12" key="2">
    <citation type="submission" date="2023-05" db="EMBL/GenBank/DDBJ databases">
        <authorList>
            <consortium name="Lawrence Berkeley National Laboratory"/>
            <person name="Steindorff A."/>
            <person name="Hensen N."/>
            <person name="Bonometti L."/>
            <person name="Westerberg I."/>
            <person name="Brannstrom I.O."/>
            <person name="Guillou S."/>
            <person name="Cros-Aarteil S."/>
            <person name="Calhoun S."/>
            <person name="Haridas S."/>
            <person name="Kuo A."/>
            <person name="Mondo S."/>
            <person name="Pangilinan J."/>
            <person name="Riley R."/>
            <person name="Labutti K."/>
            <person name="Andreopoulos B."/>
            <person name="Lipzen A."/>
            <person name="Chen C."/>
            <person name="Yanf M."/>
            <person name="Daum C."/>
            <person name="Ng V."/>
            <person name="Clum A."/>
            <person name="Ohm R."/>
            <person name="Martin F."/>
            <person name="Silar P."/>
            <person name="Natvig D."/>
            <person name="Lalanne C."/>
            <person name="Gautier V."/>
            <person name="Ament-Velasquez S.L."/>
            <person name="Kruys A."/>
            <person name="Hutchinson M.I."/>
            <person name="Powell A.J."/>
            <person name="Barry K."/>
            <person name="Miller A.N."/>
            <person name="Grigoriev I.V."/>
            <person name="Debuchy R."/>
            <person name="Gladieux P."/>
            <person name="Thoren M.H."/>
            <person name="Johannesson H."/>
        </authorList>
    </citation>
    <scope>NUCLEOTIDE SEQUENCE</scope>
    <source>
        <strain evidence="12">CBS 892.96</strain>
    </source>
</reference>
<dbReference type="Pfam" id="PF05572">
    <property type="entry name" value="Peptidase_M43"/>
    <property type="match status" value="1"/>
</dbReference>
<dbReference type="GO" id="GO:0008237">
    <property type="term" value="F:metallopeptidase activity"/>
    <property type="evidence" value="ECO:0007669"/>
    <property type="project" value="UniProtKB-KW"/>
</dbReference>
<protein>
    <submittedName>
        <fullName evidence="12">Metalloprotease</fullName>
    </submittedName>
</protein>
<evidence type="ECO:0000256" key="8">
    <source>
        <dbReference type="ARBA" id="ARBA00023049"/>
    </source>
</evidence>
<evidence type="ECO:0000256" key="3">
    <source>
        <dbReference type="ARBA" id="ARBA00022670"/>
    </source>
</evidence>
<sequence length="301" mass="33822">MQLHNLALSLMAASPVLSKEMRCGNVDDFLPQHEASQLSMRIRQTFPAPAPVNLTIHIIAGSESRQDGYLLAEEVDEQVQVIKDLFKPIGITFNHTNAHNRWVVNPLWAGHRVTPSTIFDDMKSALHVGDYRTLNLYFRNITVADYGGVCTNPVSEAQKQPDLQKRLLLDGCVINRITVPGSGHPFMSQGKTAVHEMGHWFGLFHPFHDNDLRENDTNPDPCSPTNPDDHVLDTPKMAYTEGMVGTCNLELNSCPNAEGNDPVRNYMSWSSDECMNEFTRGQTARIYEIWAKYRMNAIIVA</sequence>
<keyword evidence="7" id="KW-0862">Zinc</keyword>
<dbReference type="Proteomes" id="UP001302321">
    <property type="component" value="Unassembled WGS sequence"/>
</dbReference>
<gene>
    <name evidence="12" type="ORF">QBC36DRAFT_208603</name>
</gene>
<dbReference type="Gene3D" id="3.40.390.10">
    <property type="entry name" value="Collagenase (Catalytic Domain)"/>
    <property type="match status" value="1"/>
</dbReference>
<keyword evidence="8 12" id="KW-0482">Metalloprotease</keyword>
<proteinExistence type="inferred from homology"/>
<dbReference type="GO" id="GO:0046872">
    <property type="term" value="F:metal ion binding"/>
    <property type="evidence" value="ECO:0007669"/>
    <property type="project" value="UniProtKB-KW"/>
</dbReference>
<comment type="caution">
    <text evidence="12">The sequence shown here is derived from an EMBL/GenBank/DDBJ whole genome shotgun (WGS) entry which is preliminary data.</text>
</comment>
<keyword evidence="5 10" id="KW-0732">Signal</keyword>
<dbReference type="PANTHER" id="PTHR47466">
    <property type="match status" value="1"/>
</dbReference>
<keyword evidence="4" id="KW-0479">Metal-binding</keyword>
<organism evidence="12 13">
    <name type="scientific">Triangularia setosa</name>
    <dbReference type="NCBI Taxonomy" id="2587417"/>
    <lineage>
        <taxon>Eukaryota</taxon>
        <taxon>Fungi</taxon>
        <taxon>Dikarya</taxon>
        <taxon>Ascomycota</taxon>
        <taxon>Pezizomycotina</taxon>
        <taxon>Sordariomycetes</taxon>
        <taxon>Sordariomycetidae</taxon>
        <taxon>Sordariales</taxon>
        <taxon>Podosporaceae</taxon>
        <taxon>Triangularia</taxon>
    </lineage>
</organism>
<name>A0AAN6WEU8_9PEZI</name>